<dbReference type="InterPro" id="IPR005064">
    <property type="entry name" value="BUG"/>
</dbReference>
<reference evidence="2" key="1">
    <citation type="journal article" date="2021" name="Front. Microbiol.">
        <title>Comprehensive Comparative Genomics and Phenotyping of Methylobacterium Species.</title>
        <authorList>
            <person name="Alessa O."/>
            <person name="Ogura Y."/>
            <person name="Fujitani Y."/>
            <person name="Takami H."/>
            <person name="Hayashi T."/>
            <person name="Sahin N."/>
            <person name="Tani A."/>
        </authorList>
    </citation>
    <scope>NUCLEOTIDE SEQUENCE</scope>
    <source>
        <strain evidence="2">DSM 17168</strain>
    </source>
</reference>
<dbReference type="Proteomes" id="UP001055153">
    <property type="component" value="Unassembled WGS sequence"/>
</dbReference>
<dbReference type="SUPFAM" id="SSF53850">
    <property type="entry name" value="Periplasmic binding protein-like II"/>
    <property type="match status" value="1"/>
</dbReference>
<gene>
    <name evidence="2" type="ORF">GMJLKIPL_2043</name>
</gene>
<sequence length="325" mass="34158">MIISRRQLLAGGGAAFAASLTSSLGWAGAYPQGPVRLVVGFPTGGPVDIAGRSIAAFLSRRLGQPFTVGNEPGESGNRATRQVLRSAPDGHTLLVCGPVNVINTMLFRDLDFDFGREITPIAGLYRVPLIVEAHPSLGIRTVSELVERARAAPGRLRVGYAGRGTPQHVGIELFRMMAGVDLTLVPYAGSAPALADLLAERVDLMFDPMPSSIEHIRGGRLVPLAVTTPERSRALPGVPSVAEVLPGYEAGSWFGLVAPSGIDAAIVEALNAAVNAGLDDAELRTRIEERGGIVLPGSAAAFAAFLAAETQRYARVVREAKLADR</sequence>
<comment type="caution">
    <text evidence="2">The sequence shown here is derived from an EMBL/GenBank/DDBJ whole genome shotgun (WGS) entry which is preliminary data.</text>
</comment>
<dbReference type="PANTHER" id="PTHR42928">
    <property type="entry name" value="TRICARBOXYLATE-BINDING PROTEIN"/>
    <property type="match status" value="1"/>
</dbReference>
<reference evidence="2" key="2">
    <citation type="submission" date="2021-08" db="EMBL/GenBank/DDBJ databases">
        <authorList>
            <person name="Tani A."/>
            <person name="Ola A."/>
            <person name="Ogura Y."/>
            <person name="Katsura K."/>
            <person name="Hayashi T."/>
        </authorList>
    </citation>
    <scope>NUCLEOTIDE SEQUENCE</scope>
    <source>
        <strain evidence="2">DSM 17168</strain>
    </source>
</reference>
<dbReference type="Pfam" id="PF03401">
    <property type="entry name" value="TctC"/>
    <property type="match status" value="1"/>
</dbReference>
<dbReference type="EMBL" id="BPQQ01000022">
    <property type="protein sequence ID" value="GJE00125.1"/>
    <property type="molecule type" value="Genomic_DNA"/>
</dbReference>
<organism evidence="2 3">
    <name type="scientific">Methylobacterium isbiliense</name>
    <dbReference type="NCBI Taxonomy" id="315478"/>
    <lineage>
        <taxon>Bacteria</taxon>
        <taxon>Pseudomonadati</taxon>
        <taxon>Pseudomonadota</taxon>
        <taxon>Alphaproteobacteria</taxon>
        <taxon>Hyphomicrobiales</taxon>
        <taxon>Methylobacteriaceae</taxon>
        <taxon>Methylobacterium</taxon>
    </lineage>
</organism>
<keyword evidence="3" id="KW-1185">Reference proteome</keyword>
<dbReference type="PROSITE" id="PS51318">
    <property type="entry name" value="TAT"/>
    <property type="match status" value="1"/>
</dbReference>
<dbReference type="InterPro" id="IPR006311">
    <property type="entry name" value="TAT_signal"/>
</dbReference>
<name>A0ABQ4SEA0_9HYPH</name>
<dbReference type="InterPro" id="IPR042100">
    <property type="entry name" value="Bug_dom1"/>
</dbReference>
<dbReference type="PANTHER" id="PTHR42928:SF5">
    <property type="entry name" value="BLR1237 PROTEIN"/>
    <property type="match status" value="1"/>
</dbReference>
<dbReference type="Gene3D" id="3.40.190.150">
    <property type="entry name" value="Bordetella uptake gene, domain 1"/>
    <property type="match status" value="1"/>
</dbReference>
<comment type="similarity">
    <text evidence="1">Belongs to the UPF0065 (bug) family.</text>
</comment>
<evidence type="ECO:0000313" key="2">
    <source>
        <dbReference type="EMBL" id="GJE00125.1"/>
    </source>
</evidence>
<dbReference type="Gene3D" id="3.40.190.10">
    <property type="entry name" value="Periplasmic binding protein-like II"/>
    <property type="match status" value="1"/>
</dbReference>
<evidence type="ECO:0000313" key="3">
    <source>
        <dbReference type="Proteomes" id="UP001055153"/>
    </source>
</evidence>
<dbReference type="PIRSF" id="PIRSF017082">
    <property type="entry name" value="YflP"/>
    <property type="match status" value="1"/>
</dbReference>
<evidence type="ECO:0000256" key="1">
    <source>
        <dbReference type="ARBA" id="ARBA00006987"/>
    </source>
</evidence>
<evidence type="ECO:0008006" key="4">
    <source>
        <dbReference type="Google" id="ProtNLM"/>
    </source>
</evidence>
<protein>
    <recommendedName>
        <fullName evidence="4">Tripartite tricarboxylate transporter family receptor</fullName>
    </recommendedName>
</protein>
<accession>A0ABQ4SEA0</accession>
<dbReference type="RefSeq" id="WP_238235007.1">
    <property type="nucleotide sequence ID" value="NZ_BPQQ01000022.1"/>
</dbReference>
<proteinExistence type="inferred from homology"/>